<feature type="chain" id="PRO_5036472948" evidence="1">
    <location>
        <begin position="28"/>
        <end position="166"/>
    </location>
</feature>
<gene>
    <name evidence="2" type="ORF">A4X06_0g7845</name>
</gene>
<keyword evidence="3" id="KW-1185">Reference proteome</keyword>
<keyword evidence="1" id="KW-0732">Signal</keyword>
<accession>A0A8X7MM83</accession>
<feature type="signal peptide" evidence="1">
    <location>
        <begin position="1"/>
        <end position="27"/>
    </location>
</feature>
<proteinExistence type="predicted"/>
<sequence>MRPMQHSLYAATALLLALASLQVQVQAQAVGDVATSTDANGDLYTGTVAADGTVPAYTPVAADAGSDDFVPVGAAGGGGGVITTQATLQAISGYTPPRLGAIPTPVPIAGTIVQPNAIPGYTNAANQQSSSESSASGPTLNSLVERHFPLILSAVAAVLGGALVVL</sequence>
<organism evidence="2 3">
    <name type="scientific">Tilletia controversa</name>
    <name type="common">dwarf bunt fungus</name>
    <dbReference type="NCBI Taxonomy" id="13291"/>
    <lineage>
        <taxon>Eukaryota</taxon>
        <taxon>Fungi</taxon>
        <taxon>Dikarya</taxon>
        <taxon>Basidiomycota</taxon>
        <taxon>Ustilaginomycotina</taxon>
        <taxon>Exobasidiomycetes</taxon>
        <taxon>Tilletiales</taxon>
        <taxon>Tilletiaceae</taxon>
        <taxon>Tilletia</taxon>
    </lineage>
</organism>
<evidence type="ECO:0000256" key="1">
    <source>
        <dbReference type="SAM" id="SignalP"/>
    </source>
</evidence>
<evidence type="ECO:0000313" key="2">
    <source>
        <dbReference type="EMBL" id="KAE8240249.1"/>
    </source>
</evidence>
<evidence type="ECO:0000313" key="3">
    <source>
        <dbReference type="Proteomes" id="UP000077684"/>
    </source>
</evidence>
<reference evidence="2" key="1">
    <citation type="submission" date="2016-04" db="EMBL/GenBank/DDBJ databases">
        <authorList>
            <person name="Nguyen H.D."/>
            <person name="Samba Siva P."/>
            <person name="Cullis J."/>
            <person name="Levesque C.A."/>
            <person name="Hambleton S."/>
        </authorList>
    </citation>
    <scope>NUCLEOTIDE SEQUENCE</scope>
    <source>
        <strain evidence="2">DAOMC 236426</strain>
    </source>
</reference>
<reference evidence="2" key="2">
    <citation type="journal article" date="2019" name="IMA Fungus">
        <title>Genome sequencing and comparison of five Tilletia species to identify candidate genes for the detection of regulated species infecting wheat.</title>
        <authorList>
            <person name="Nguyen H.D.T."/>
            <person name="Sultana T."/>
            <person name="Kesanakurti P."/>
            <person name="Hambleton S."/>
        </authorList>
    </citation>
    <scope>NUCLEOTIDE SEQUENCE</scope>
    <source>
        <strain evidence="2">DAOMC 236426</strain>
    </source>
</reference>
<dbReference type="EMBL" id="LWDE02001492">
    <property type="protein sequence ID" value="KAE8240249.1"/>
    <property type="molecule type" value="Genomic_DNA"/>
</dbReference>
<name>A0A8X7MM83_9BASI</name>
<comment type="caution">
    <text evidence="2">The sequence shown here is derived from an EMBL/GenBank/DDBJ whole genome shotgun (WGS) entry which is preliminary data.</text>
</comment>
<protein>
    <submittedName>
        <fullName evidence="2">Uncharacterized protein</fullName>
    </submittedName>
</protein>
<dbReference type="Proteomes" id="UP000077684">
    <property type="component" value="Unassembled WGS sequence"/>
</dbReference>
<dbReference type="AlphaFoldDB" id="A0A8X7MM83"/>